<proteinExistence type="predicted"/>
<reference evidence="3" key="1">
    <citation type="journal article" date="2019" name="Int. J. Syst. Evol. Microbiol.">
        <title>The Global Catalogue of Microorganisms (GCM) 10K type strain sequencing project: providing services to taxonomists for standard genome sequencing and annotation.</title>
        <authorList>
            <consortium name="The Broad Institute Genomics Platform"/>
            <consortium name="The Broad Institute Genome Sequencing Center for Infectious Disease"/>
            <person name="Wu L."/>
            <person name="Ma J."/>
        </authorList>
    </citation>
    <scope>NUCLEOTIDE SEQUENCE [LARGE SCALE GENOMIC DNA]</scope>
    <source>
        <strain evidence="3">JCM 8542</strain>
    </source>
</reference>
<protein>
    <submittedName>
        <fullName evidence="2">Uncharacterized protein</fullName>
    </submittedName>
</protein>
<comment type="caution">
    <text evidence="2">The sequence shown here is derived from an EMBL/GenBank/DDBJ whole genome shotgun (WGS) entry which is preliminary data.</text>
</comment>
<accession>A0ABP3CJM2</accession>
<keyword evidence="1" id="KW-0175">Coiled coil</keyword>
<dbReference type="Proteomes" id="UP001500399">
    <property type="component" value="Unassembled WGS sequence"/>
</dbReference>
<keyword evidence="3" id="KW-1185">Reference proteome</keyword>
<sequence length="168" mass="19916">MLENDVALQMADEIREDRKRAESMLLNYTEELKAYRLKREEYVRGNNVQGGGGNLPGHPTEAEALRGVKFDETYPAYTWLRAVEFVERGLSERKRIFLDARRKASRDKTGRGRKAWLVRTQMIYCEVMRERFLNSEFFVGEAVLKDMWRYIIDRVVEAYLKLEQKKIK</sequence>
<evidence type="ECO:0000256" key="1">
    <source>
        <dbReference type="SAM" id="Coils"/>
    </source>
</evidence>
<evidence type="ECO:0000313" key="2">
    <source>
        <dbReference type="EMBL" id="GAA0205933.1"/>
    </source>
</evidence>
<evidence type="ECO:0000313" key="3">
    <source>
        <dbReference type="Proteomes" id="UP001500399"/>
    </source>
</evidence>
<gene>
    <name evidence="2" type="ORF">GCM10008919_06450</name>
</gene>
<organism evidence="2 3">
    <name type="scientific">Selenomonas dianae</name>
    <dbReference type="NCBI Taxonomy" id="135079"/>
    <lineage>
        <taxon>Bacteria</taxon>
        <taxon>Bacillati</taxon>
        <taxon>Bacillota</taxon>
        <taxon>Negativicutes</taxon>
        <taxon>Selenomonadales</taxon>
        <taxon>Selenomonadaceae</taxon>
        <taxon>Selenomonas</taxon>
    </lineage>
</organism>
<dbReference type="RefSeq" id="WP_304986349.1">
    <property type="nucleotide sequence ID" value="NZ_BAAACR010000004.1"/>
</dbReference>
<name>A0ABP3CJM2_9FIRM</name>
<feature type="coiled-coil region" evidence="1">
    <location>
        <begin position="11"/>
        <end position="38"/>
    </location>
</feature>
<dbReference type="EMBL" id="BAAACR010000004">
    <property type="protein sequence ID" value="GAA0205933.1"/>
    <property type="molecule type" value="Genomic_DNA"/>
</dbReference>